<dbReference type="Gene3D" id="3.30.470.20">
    <property type="entry name" value="ATP-grasp fold, B domain"/>
    <property type="match status" value="1"/>
</dbReference>
<dbReference type="OrthoDB" id="9797603at2"/>
<dbReference type="eggNOG" id="COG0189">
    <property type="taxonomic scope" value="Bacteria"/>
</dbReference>
<dbReference type="GO" id="GO:0016879">
    <property type="term" value="F:ligase activity, forming carbon-nitrogen bonds"/>
    <property type="evidence" value="ECO:0007669"/>
    <property type="project" value="TreeGrafter"/>
</dbReference>
<keyword evidence="1" id="KW-0547">Nucleotide-binding</keyword>
<dbReference type="PANTHER" id="PTHR21621:SF0">
    <property type="entry name" value="BETA-CITRYLGLUTAMATE SYNTHASE B-RELATED"/>
    <property type="match status" value="1"/>
</dbReference>
<dbReference type="GO" id="GO:0046872">
    <property type="term" value="F:metal ion binding"/>
    <property type="evidence" value="ECO:0007669"/>
    <property type="project" value="InterPro"/>
</dbReference>
<dbReference type="InterPro" id="IPR013651">
    <property type="entry name" value="ATP-grasp_RimK-type"/>
</dbReference>
<dbReference type="PATRIC" id="fig|1449976.3.peg.3685"/>
<gene>
    <name evidence="3" type="ORF">KALB_3662</name>
</gene>
<dbReference type="EMBL" id="CP007155">
    <property type="protein sequence ID" value="AHH97026.1"/>
    <property type="molecule type" value="Genomic_DNA"/>
</dbReference>
<dbReference type="Pfam" id="PF01636">
    <property type="entry name" value="APH"/>
    <property type="match status" value="1"/>
</dbReference>
<evidence type="ECO:0000259" key="2">
    <source>
        <dbReference type="PROSITE" id="PS50975"/>
    </source>
</evidence>
<keyword evidence="1" id="KW-0067">ATP-binding</keyword>
<dbReference type="InterPro" id="IPR002575">
    <property type="entry name" value="Aminoglycoside_PTrfase"/>
</dbReference>
<dbReference type="PROSITE" id="PS50975">
    <property type="entry name" value="ATP_GRASP"/>
    <property type="match status" value="1"/>
</dbReference>
<dbReference type="Pfam" id="PF08443">
    <property type="entry name" value="RimK"/>
    <property type="match status" value="1"/>
</dbReference>
<feature type="domain" description="ATP-grasp" evidence="2">
    <location>
        <begin position="89"/>
        <end position="268"/>
    </location>
</feature>
<keyword evidence="4" id="KW-1185">Reference proteome</keyword>
<dbReference type="GO" id="GO:0005524">
    <property type="term" value="F:ATP binding"/>
    <property type="evidence" value="ECO:0007669"/>
    <property type="project" value="UniProtKB-UniRule"/>
</dbReference>
<dbReference type="Proteomes" id="UP000019225">
    <property type="component" value="Chromosome"/>
</dbReference>
<dbReference type="InterPro" id="IPR011761">
    <property type="entry name" value="ATP-grasp"/>
</dbReference>
<dbReference type="STRING" id="1449976.KALB_3662"/>
<protein>
    <recommendedName>
        <fullName evidence="2">ATP-grasp domain-containing protein</fullName>
    </recommendedName>
</protein>
<dbReference type="HOGENOM" id="CLU_365152_0_0_11"/>
<evidence type="ECO:0000313" key="4">
    <source>
        <dbReference type="Proteomes" id="UP000019225"/>
    </source>
</evidence>
<organism evidence="3 4">
    <name type="scientific">Kutzneria albida DSM 43870</name>
    <dbReference type="NCBI Taxonomy" id="1449976"/>
    <lineage>
        <taxon>Bacteria</taxon>
        <taxon>Bacillati</taxon>
        <taxon>Actinomycetota</taxon>
        <taxon>Actinomycetes</taxon>
        <taxon>Pseudonocardiales</taxon>
        <taxon>Pseudonocardiaceae</taxon>
        <taxon>Kutzneria</taxon>
    </lineage>
</organism>
<dbReference type="PANTHER" id="PTHR21621">
    <property type="entry name" value="RIBOSOMAL PROTEIN S6 MODIFICATION PROTEIN"/>
    <property type="match status" value="1"/>
</dbReference>
<accession>W5W8Z0</accession>
<dbReference type="KEGG" id="kal:KALB_3662"/>
<proteinExistence type="predicted"/>
<name>W5W8Z0_9PSEU</name>
<dbReference type="Gene3D" id="3.90.1200.10">
    <property type="match status" value="1"/>
</dbReference>
<dbReference type="SUPFAM" id="SSF56059">
    <property type="entry name" value="Glutathione synthetase ATP-binding domain-like"/>
    <property type="match status" value="1"/>
</dbReference>
<dbReference type="InterPro" id="IPR011009">
    <property type="entry name" value="Kinase-like_dom_sf"/>
</dbReference>
<evidence type="ECO:0000256" key="1">
    <source>
        <dbReference type="PROSITE-ProRule" id="PRU00409"/>
    </source>
</evidence>
<sequence>MHICVLSDTRDHPTLTAFAEILAPTDTVEVLDPSHANEFADPVRFADVYLLKSRSARAVALGHSLRRSGGVVVNDPVGTANCQHRLRMARRATVAGLPFAPTHAFTRLSEFVRQASSHAFPVVVKSTRSRRADLVAKVDDLRQLRSLEARWAGEPVVVQEFLPNDGWDYKLWAIGEEVFLARRRSRLDPDAPATTHPVGDEAFKSGLRALARRIGEAFSLLVHGVDVLLTARGPIVVDINAFPGCRGVSGAPQALAALVREVASRRAQRAGTVPVVPPRVAPTVLPALHRAVGRLVSDPDVRLRVSRVRRKPGQGLVVSYAAGSARPVLLASLAEHAAADPGVTDLLAGVGSLAVRGVRPTVVELPSIGLTVRSFPCDEGLPGLPAALGPVPGDQLSTRLADACRLVLDDPSARVVSVRATPIRYKPGSRCVIRYQITAAARDRADLRELVVYGKVYRDLGVGLVAHRVAEALWCTGMPFVARPLAVVRELDLVLSEAAGGADRQGQVDGNKLLSPHWASEDPQTAVAAVAACATALARLHVDCPADGLADLTCGATYARRARGWAAALAGHAPGFAGEMARLSSALVEALRSAPSTVRTPVHGAFKPSQVVFCGPTRPVVIDFDGTGLGDPALDQGYFLAYLRPRGRALRQAESGAWCHAARQRFLEVHLDGLLAGGLAEGEVDEVRRRAHLYEAAVLLKIASRHSRRVASPRPRALHAALAVAWDCLRRFESGAVSAA</sequence>
<reference evidence="3 4" key="1">
    <citation type="journal article" date="2014" name="BMC Genomics">
        <title>Complete genome sequence of producer of the glycopeptide antibiotic Aculeximycin Kutzneria albida DSM 43870T, a representative of minor genus of Pseudonocardiaceae.</title>
        <authorList>
            <person name="Rebets Y."/>
            <person name="Tokovenko B."/>
            <person name="Lushchyk I."/>
            <person name="Ruckert C."/>
            <person name="Zaburannyi N."/>
            <person name="Bechthold A."/>
            <person name="Kalinowski J."/>
            <person name="Luzhetskyy A."/>
        </authorList>
    </citation>
    <scope>NUCLEOTIDE SEQUENCE [LARGE SCALE GENOMIC DNA]</scope>
    <source>
        <strain evidence="3">DSM 43870</strain>
    </source>
</reference>
<dbReference type="AlphaFoldDB" id="W5W8Z0"/>
<evidence type="ECO:0000313" key="3">
    <source>
        <dbReference type="EMBL" id="AHH97026.1"/>
    </source>
</evidence>
<dbReference type="RefSeq" id="WP_025357136.1">
    <property type="nucleotide sequence ID" value="NZ_CP007155.1"/>
</dbReference>
<dbReference type="SUPFAM" id="SSF56112">
    <property type="entry name" value="Protein kinase-like (PK-like)"/>
    <property type="match status" value="1"/>
</dbReference>
<dbReference type="GO" id="GO:0005737">
    <property type="term" value="C:cytoplasm"/>
    <property type="evidence" value="ECO:0007669"/>
    <property type="project" value="TreeGrafter"/>
</dbReference>